<accession>A0PX48</accession>
<gene>
    <name evidence="1" type="ordered locus">MUL_5049</name>
</gene>
<proteinExistence type="predicted"/>
<reference evidence="1 2" key="1">
    <citation type="journal article" date="2007" name="Genome Res.">
        <title>Reductive evolution and niche adaptation inferred from the genome of Mycobacterium ulcerans, the causative agent of Buruli ulcer.</title>
        <authorList>
            <person name="Stinear T.P."/>
            <person name="Seemann T."/>
            <person name="Pidot S."/>
            <person name="Frigui W."/>
            <person name="Reysset G."/>
            <person name="Garnier T."/>
            <person name="Meurice G."/>
            <person name="Simon D."/>
            <person name="Bouchier C."/>
            <person name="Ma L."/>
            <person name="Tichit M."/>
            <person name="Porter J.L."/>
            <person name="Ryan J."/>
            <person name="Johnson P.D."/>
            <person name="Davies J.K."/>
            <person name="Jenkin G.A."/>
            <person name="Small P.L."/>
            <person name="Jones L.M."/>
            <person name="Tekaia F."/>
            <person name="Laval F."/>
            <person name="Daffe M."/>
            <person name="Parkhill J."/>
            <person name="Cole S.T."/>
        </authorList>
    </citation>
    <scope>NUCLEOTIDE SEQUENCE [LARGE SCALE GENOMIC DNA]</scope>
    <source>
        <strain evidence="1 2">Agy99</strain>
    </source>
</reference>
<dbReference type="EMBL" id="CP000325">
    <property type="protein sequence ID" value="ABL06917.1"/>
    <property type="molecule type" value="Genomic_DNA"/>
</dbReference>
<dbReference type="AlphaFoldDB" id="A0PX48"/>
<evidence type="ECO:0000313" key="1">
    <source>
        <dbReference type="EMBL" id="ABL06917.1"/>
    </source>
</evidence>
<dbReference type="KEGG" id="mul:MUL_5049"/>
<name>A0PX48_MYCUA</name>
<dbReference type="Proteomes" id="UP000000765">
    <property type="component" value="Chromosome"/>
</dbReference>
<evidence type="ECO:0000313" key="2">
    <source>
        <dbReference type="Proteomes" id="UP000000765"/>
    </source>
</evidence>
<dbReference type="HOGENOM" id="CLU_2667252_0_0_11"/>
<sequence length="75" mass="8381">MREFASVYLDAPGCPGDGPHKAIHPALHRMAIATAVYRRLDKWGRRRAVSAESELTRRRTVVMLPPIDKGVKGRS</sequence>
<organism evidence="1 2">
    <name type="scientific">Mycobacterium ulcerans (strain Agy99)</name>
    <dbReference type="NCBI Taxonomy" id="362242"/>
    <lineage>
        <taxon>Bacteria</taxon>
        <taxon>Bacillati</taxon>
        <taxon>Actinomycetota</taxon>
        <taxon>Actinomycetes</taxon>
        <taxon>Mycobacteriales</taxon>
        <taxon>Mycobacteriaceae</taxon>
        <taxon>Mycobacterium</taxon>
        <taxon>Mycobacterium ulcerans group</taxon>
    </lineage>
</organism>
<protein>
    <submittedName>
        <fullName evidence="1">Uncharacterized protein</fullName>
    </submittedName>
</protein>